<dbReference type="InterPro" id="IPR044992">
    <property type="entry name" value="ChyE-like"/>
</dbReference>
<dbReference type="AlphaFoldDB" id="A0AAN0RLC4"/>
<dbReference type="PANTHER" id="PTHR42695">
    <property type="entry name" value="GLUTAMINE AMIDOTRANSFERASE YLR126C-RELATED"/>
    <property type="match status" value="1"/>
</dbReference>
<dbReference type="CDD" id="cd01741">
    <property type="entry name" value="GATase1_1"/>
    <property type="match status" value="1"/>
</dbReference>
<dbReference type="PROSITE" id="PS51273">
    <property type="entry name" value="GATASE_TYPE_1"/>
    <property type="match status" value="1"/>
</dbReference>
<dbReference type="GO" id="GO:0005829">
    <property type="term" value="C:cytosol"/>
    <property type="evidence" value="ECO:0007669"/>
    <property type="project" value="TreeGrafter"/>
</dbReference>
<protein>
    <recommendedName>
        <fullName evidence="1">Glutamine amidotransferase domain-containing protein</fullName>
    </recommendedName>
</protein>
<dbReference type="SUPFAM" id="SSF52317">
    <property type="entry name" value="Class I glutamine amidotransferase-like"/>
    <property type="match status" value="1"/>
</dbReference>
<proteinExistence type="predicted"/>
<name>A0AAN0RLC4_9RHOB</name>
<evidence type="ECO:0000313" key="3">
    <source>
        <dbReference type="Proteomes" id="UP000028680"/>
    </source>
</evidence>
<sequence>MLIGILQCGHAPDEVRAQHGDFDAMFATLFQSYDFTFQTWNVVDGDFPAAIDAADGWLISGSKHGAYEDHAFIPPLSELIREIYASARPMVGICFGHQIIAQALGGRVEKFEGGWAIGRHDYSFNGHGSVTLNAWHQDQVTTLPPEAQVIGSSPFCQFAALIYGQKAFTVQPHPEFSNSVFDDYVKSRRSSPVYPPAFMERADQLRDVPIQNSAIAQDIAAFLKGKYIPEIRS</sequence>
<dbReference type="RefSeq" id="WP_044050861.1">
    <property type="nucleotide sequence ID" value="NZ_CP003984.1"/>
</dbReference>
<dbReference type="Gene3D" id="3.40.50.880">
    <property type="match status" value="1"/>
</dbReference>
<accession>A0AAN0RLC4</accession>
<dbReference type="Pfam" id="PF00117">
    <property type="entry name" value="GATase"/>
    <property type="match status" value="1"/>
</dbReference>
<dbReference type="GeneID" id="93367376"/>
<dbReference type="Proteomes" id="UP000028680">
    <property type="component" value="Chromosome"/>
</dbReference>
<evidence type="ECO:0000259" key="1">
    <source>
        <dbReference type="Pfam" id="PF00117"/>
    </source>
</evidence>
<dbReference type="InterPro" id="IPR029062">
    <property type="entry name" value="Class_I_gatase-like"/>
</dbReference>
<dbReference type="InterPro" id="IPR017926">
    <property type="entry name" value="GATASE"/>
</dbReference>
<keyword evidence="3" id="KW-1185">Reference proteome</keyword>
<dbReference type="PANTHER" id="PTHR42695:SF5">
    <property type="entry name" value="GLUTAMINE AMIDOTRANSFERASE YLR126C-RELATED"/>
    <property type="match status" value="1"/>
</dbReference>
<reference evidence="2 3" key="1">
    <citation type="journal article" date="2014" name="ISME J.">
        <title>Adaptation of an abundant Roseobacter RCA organism to pelagic systems revealed by genomic and transcriptomic analyses.</title>
        <authorList>
            <person name="Voget S."/>
            <person name="Wemheuer B."/>
            <person name="Brinkhoff T."/>
            <person name="Vollmers J."/>
            <person name="Dietrich S."/>
            <person name="Giebel H.A."/>
            <person name="Beardsley C."/>
            <person name="Sardemann C."/>
            <person name="Bakenhus I."/>
            <person name="Billerbeck S."/>
            <person name="Daniel R."/>
            <person name="Simon M."/>
        </authorList>
    </citation>
    <scope>NUCLEOTIDE SEQUENCE [LARGE SCALE GENOMIC DNA]</scope>
    <source>
        <strain evidence="2 3">RCA23</strain>
    </source>
</reference>
<organism evidence="2 3">
    <name type="scientific">Planktomarina temperata RCA23</name>
    <dbReference type="NCBI Taxonomy" id="666509"/>
    <lineage>
        <taxon>Bacteria</taxon>
        <taxon>Pseudomonadati</taxon>
        <taxon>Pseudomonadota</taxon>
        <taxon>Alphaproteobacteria</taxon>
        <taxon>Rhodobacterales</taxon>
        <taxon>Paracoccaceae</taxon>
        <taxon>Planktomarina</taxon>
    </lineage>
</organism>
<feature type="domain" description="Glutamine amidotransferase" evidence="1">
    <location>
        <begin position="53"/>
        <end position="183"/>
    </location>
</feature>
<evidence type="ECO:0000313" key="2">
    <source>
        <dbReference type="EMBL" id="AII88290.1"/>
    </source>
</evidence>
<dbReference type="EMBL" id="CP003984">
    <property type="protein sequence ID" value="AII88290.1"/>
    <property type="molecule type" value="Genomic_DNA"/>
</dbReference>
<dbReference type="KEGG" id="ptp:RCA23_c27820"/>
<gene>
    <name evidence="2" type="ORF">RCA23_c27820</name>
</gene>